<feature type="compositionally biased region" description="Low complexity" evidence="5">
    <location>
        <begin position="165"/>
        <end position="193"/>
    </location>
</feature>
<dbReference type="Gene3D" id="2.40.40.10">
    <property type="entry name" value="RlpA-like domain"/>
    <property type="match status" value="1"/>
</dbReference>
<dbReference type="CDD" id="cd22268">
    <property type="entry name" value="DPBB_RlpA-like"/>
    <property type="match status" value="1"/>
</dbReference>
<feature type="signal peptide" evidence="3">
    <location>
        <begin position="1"/>
        <end position="22"/>
    </location>
</feature>
<evidence type="ECO:0000313" key="7">
    <source>
        <dbReference type="EMBL" id="MFC3002479.1"/>
    </source>
</evidence>
<protein>
    <recommendedName>
        <fullName evidence="3">Endolytic peptidoglycan transglycosylase RlpA</fullName>
        <ecNumber evidence="3">4.2.2.-</ecNumber>
    </recommendedName>
</protein>
<name>A0ABV7BZI7_9PROT</name>
<dbReference type="EC" id="4.2.2.-" evidence="3"/>
<evidence type="ECO:0000259" key="6">
    <source>
        <dbReference type="Pfam" id="PF03330"/>
    </source>
</evidence>
<evidence type="ECO:0000256" key="2">
    <source>
        <dbReference type="ARBA" id="ARBA00023316"/>
    </source>
</evidence>
<keyword evidence="1 3" id="KW-0456">Lyase</keyword>
<evidence type="ECO:0000256" key="5">
    <source>
        <dbReference type="SAM" id="MobiDB-lite"/>
    </source>
</evidence>
<dbReference type="EMBL" id="JBHRSB010000007">
    <property type="protein sequence ID" value="MFC3002479.1"/>
    <property type="molecule type" value="Genomic_DNA"/>
</dbReference>
<reference evidence="8" key="1">
    <citation type="journal article" date="2019" name="Int. J. Syst. Evol. Microbiol.">
        <title>The Global Catalogue of Microorganisms (GCM) 10K type strain sequencing project: providing services to taxonomists for standard genome sequencing and annotation.</title>
        <authorList>
            <consortium name="The Broad Institute Genomics Platform"/>
            <consortium name="The Broad Institute Genome Sequencing Center for Infectious Disease"/>
            <person name="Wu L."/>
            <person name="Ma J."/>
        </authorList>
    </citation>
    <scope>NUCLEOTIDE SEQUENCE [LARGE SCALE GENOMIC DNA]</scope>
    <source>
        <strain evidence="8">CGMCC 1.16855</strain>
    </source>
</reference>
<proteinExistence type="inferred from homology"/>
<keyword evidence="8" id="KW-1185">Reference proteome</keyword>
<evidence type="ECO:0000256" key="1">
    <source>
        <dbReference type="ARBA" id="ARBA00023239"/>
    </source>
</evidence>
<dbReference type="RefSeq" id="WP_246603137.1">
    <property type="nucleotide sequence ID" value="NZ_JAFNJS010000007.1"/>
</dbReference>
<comment type="function">
    <text evidence="3">Lytic transglycosylase with a strong preference for naked glycan strands that lack stem peptides.</text>
</comment>
<dbReference type="PANTHER" id="PTHR34183:SF8">
    <property type="entry name" value="ENDOLYTIC PEPTIDOGLYCAN TRANSGLYCOSYLASE RLPA-RELATED"/>
    <property type="match status" value="1"/>
</dbReference>
<feature type="chain" id="PRO_5044904694" description="Endolytic peptidoglycan transglycosylase RlpA" evidence="3">
    <location>
        <begin position="23"/>
        <end position="200"/>
    </location>
</feature>
<dbReference type="NCBIfam" id="TIGR00413">
    <property type="entry name" value="rlpA"/>
    <property type="match status" value="1"/>
</dbReference>
<feature type="region of interest" description="Disordered" evidence="5">
    <location>
        <begin position="150"/>
        <end position="200"/>
    </location>
</feature>
<sequence length="200" mass="21216" precursor="true">MSGHRKWFFAVLGLACMGGAPAFGDEPAGRVLLGEASYYHPRFHGQRMANGERFDAQSDAAASRTLPFGTIARVTNLETGQTAQVRIADRGPHSRRRILDVSPRTARQLGMRNSGTARVRVVPIAVPQRAVAAPSGAVATRSSLILRQATAAPVPRAARSRARAAPRAAARASVRATPRAASPARASAAPRTAPRSRGRR</sequence>
<dbReference type="InterPro" id="IPR012997">
    <property type="entry name" value="RplA"/>
</dbReference>
<dbReference type="InterPro" id="IPR034718">
    <property type="entry name" value="RlpA"/>
</dbReference>
<dbReference type="PANTHER" id="PTHR34183">
    <property type="entry name" value="ENDOLYTIC PEPTIDOGLYCAN TRANSGLYCOSYLASE RLPA"/>
    <property type="match status" value="1"/>
</dbReference>
<evidence type="ECO:0000256" key="3">
    <source>
        <dbReference type="HAMAP-Rule" id="MF_02071"/>
    </source>
</evidence>
<dbReference type="Pfam" id="PF03330">
    <property type="entry name" value="DPBB_1"/>
    <property type="match status" value="1"/>
</dbReference>
<evidence type="ECO:0000313" key="8">
    <source>
        <dbReference type="Proteomes" id="UP001595420"/>
    </source>
</evidence>
<accession>A0ABV7BZI7</accession>
<evidence type="ECO:0000256" key="4">
    <source>
        <dbReference type="RuleBase" id="RU003495"/>
    </source>
</evidence>
<dbReference type="SUPFAM" id="SSF50685">
    <property type="entry name" value="Barwin-like endoglucanases"/>
    <property type="match status" value="1"/>
</dbReference>
<keyword evidence="3" id="KW-0732">Signal</keyword>
<feature type="domain" description="RlpA-like protein double-psi beta-barrel" evidence="6">
    <location>
        <begin position="34"/>
        <end position="121"/>
    </location>
</feature>
<keyword evidence="2 3" id="KW-0961">Cell wall biogenesis/degradation</keyword>
<organism evidence="7 8">
    <name type="scientific">Falsiroseomonas tokyonensis</name>
    <dbReference type="NCBI Taxonomy" id="430521"/>
    <lineage>
        <taxon>Bacteria</taxon>
        <taxon>Pseudomonadati</taxon>
        <taxon>Pseudomonadota</taxon>
        <taxon>Alphaproteobacteria</taxon>
        <taxon>Acetobacterales</taxon>
        <taxon>Roseomonadaceae</taxon>
        <taxon>Falsiroseomonas</taxon>
    </lineage>
</organism>
<dbReference type="InterPro" id="IPR036908">
    <property type="entry name" value="RlpA-like_sf"/>
</dbReference>
<gene>
    <name evidence="3" type="primary">rlpA</name>
    <name evidence="7" type="ORF">ACFOD3_21450</name>
</gene>
<comment type="caution">
    <text evidence="7">The sequence shown here is derived from an EMBL/GenBank/DDBJ whole genome shotgun (WGS) entry which is preliminary data.</text>
</comment>
<dbReference type="HAMAP" id="MF_02071">
    <property type="entry name" value="RlpA"/>
    <property type="match status" value="1"/>
</dbReference>
<dbReference type="Proteomes" id="UP001595420">
    <property type="component" value="Unassembled WGS sequence"/>
</dbReference>
<comment type="similarity">
    <text evidence="3 4">Belongs to the RlpA family.</text>
</comment>
<dbReference type="InterPro" id="IPR009009">
    <property type="entry name" value="RlpA-like_DPBB"/>
</dbReference>